<dbReference type="AlphaFoldDB" id="A0A928Z5C2"/>
<dbReference type="PANTHER" id="PTHR11985">
    <property type="entry name" value="GLYCEROL-3-PHOSPHATE DEHYDROGENASE"/>
    <property type="match status" value="1"/>
</dbReference>
<dbReference type="PANTHER" id="PTHR11985:SF15">
    <property type="entry name" value="GLYCEROL-3-PHOSPHATE DEHYDROGENASE, MITOCHONDRIAL"/>
    <property type="match status" value="1"/>
</dbReference>
<keyword evidence="9" id="KW-1185">Reference proteome</keyword>
<dbReference type="InterPro" id="IPR006076">
    <property type="entry name" value="FAD-dep_OxRdtase"/>
</dbReference>
<feature type="domain" description="Alpha-glycerophosphate oxidase C-terminal" evidence="7">
    <location>
        <begin position="409"/>
        <end position="532"/>
    </location>
</feature>
<keyword evidence="4" id="KW-0274">FAD</keyword>
<accession>A0A928Z5C2</accession>
<evidence type="ECO:0000313" key="8">
    <source>
        <dbReference type="EMBL" id="MBE9031323.1"/>
    </source>
</evidence>
<comment type="caution">
    <text evidence="8">The sequence shown here is derived from an EMBL/GenBank/DDBJ whole genome shotgun (WGS) entry which is preliminary data.</text>
</comment>
<keyword evidence="3" id="KW-0285">Flavoprotein</keyword>
<evidence type="ECO:0000256" key="4">
    <source>
        <dbReference type="ARBA" id="ARBA00022827"/>
    </source>
</evidence>
<dbReference type="Gene3D" id="3.30.9.10">
    <property type="entry name" value="D-Amino Acid Oxidase, subunit A, domain 2"/>
    <property type="match status" value="1"/>
</dbReference>
<evidence type="ECO:0000256" key="5">
    <source>
        <dbReference type="ARBA" id="ARBA00023002"/>
    </source>
</evidence>
<dbReference type="Pfam" id="PF01266">
    <property type="entry name" value="DAO"/>
    <property type="match status" value="1"/>
</dbReference>
<dbReference type="EMBL" id="JADEXQ010000059">
    <property type="protein sequence ID" value="MBE9031323.1"/>
    <property type="molecule type" value="Genomic_DNA"/>
</dbReference>
<evidence type="ECO:0000313" key="9">
    <source>
        <dbReference type="Proteomes" id="UP000625316"/>
    </source>
</evidence>
<dbReference type="PRINTS" id="PR01001">
    <property type="entry name" value="FADG3PDH"/>
</dbReference>
<dbReference type="Pfam" id="PF16901">
    <property type="entry name" value="DAO_C"/>
    <property type="match status" value="1"/>
</dbReference>
<evidence type="ECO:0000256" key="1">
    <source>
        <dbReference type="ARBA" id="ARBA00001974"/>
    </source>
</evidence>
<name>A0A928Z5C2_9CYAN</name>
<dbReference type="InterPro" id="IPR038299">
    <property type="entry name" value="DAO_C_sf"/>
</dbReference>
<dbReference type="SUPFAM" id="SSF54373">
    <property type="entry name" value="FAD-linked reductases, C-terminal domain"/>
    <property type="match status" value="1"/>
</dbReference>
<evidence type="ECO:0000259" key="6">
    <source>
        <dbReference type="Pfam" id="PF01266"/>
    </source>
</evidence>
<reference evidence="8" key="1">
    <citation type="submission" date="2020-10" db="EMBL/GenBank/DDBJ databases">
        <authorList>
            <person name="Castelo-Branco R."/>
            <person name="Eusebio N."/>
            <person name="Adriana R."/>
            <person name="Vieira A."/>
            <person name="Brugerolle De Fraissinette N."/>
            <person name="Rezende De Castro R."/>
            <person name="Schneider M.P."/>
            <person name="Vasconcelos V."/>
            <person name="Leao P.N."/>
        </authorList>
    </citation>
    <scope>NUCLEOTIDE SEQUENCE</scope>
    <source>
        <strain evidence="8">LEGE 11480</strain>
    </source>
</reference>
<evidence type="ECO:0000259" key="7">
    <source>
        <dbReference type="Pfam" id="PF16901"/>
    </source>
</evidence>
<dbReference type="InterPro" id="IPR000447">
    <property type="entry name" value="G3P_DH_FAD-dep"/>
</dbReference>
<organism evidence="8 9">
    <name type="scientific">Romeriopsis navalis LEGE 11480</name>
    <dbReference type="NCBI Taxonomy" id="2777977"/>
    <lineage>
        <taxon>Bacteria</taxon>
        <taxon>Bacillati</taxon>
        <taxon>Cyanobacteriota</taxon>
        <taxon>Cyanophyceae</taxon>
        <taxon>Leptolyngbyales</taxon>
        <taxon>Leptolyngbyaceae</taxon>
        <taxon>Romeriopsis</taxon>
        <taxon>Romeriopsis navalis</taxon>
    </lineage>
</organism>
<gene>
    <name evidence="8" type="ORF">IQ266_16430</name>
</gene>
<evidence type="ECO:0000256" key="2">
    <source>
        <dbReference type="ARBA" id="ARBA00007330"/>
    </source>
</evidence>
<comment type="similarity">
    <text evidence="2">Belongs to the FAD-dependent glycerol-3-phosphate dehydrogenase family.</text>
</comment>
<sequence>MRDLRAIANQTYDLIVIGGGINGAGVVRDAALRGLKALLIDKGDFCGGATSWSTRLVHGGLRYLEYFEVNLVRESLREREILLHTAPHLVKPLLLTIPIYRDRSRPYWKVQAGMTLYDVLSYDKTLPNHRMLPSATCQQLFREIEPENLAGAAQYYDAQVAHAERLSLENVLDAEAAGAAVLNYAEAIELHLENQQVTHLTCRDQVSGEQFIVKCGPQSLVVNTAGPWVDAVLQRGRKGKENYAISDAPKIGPTKGSHIVVEPFPGMPMDSALYVEAKSDGRPFFIVPWLGKVLIGTTDLRYSDSLSRIKANDNEIDYLIKETNLIIPTAQLSRASIKFTYSGVRPLPAAQPGQKTSSITRSHVLYDHAEDGAGNLISLIGGKITTYRQVGEEVVDQVYARREQKAPECPTKHRPLPGAVHPNDVRIQAAIGQYQNRISLESIDHLFGLYGARATEILQLVDQSPELAERIDPNQPSIRAQIVFAVQSEYAETILDIIHRRTMLAMSTDYGYPILPLLKQTLNRYCGWDQARCDRAAEQYQQFMRENCIPDFALDDYQSRDRNLMANA</sequence>
<dbReference type="GO" id="GO:0046168">
    <property type="term" value="P:glycerol-3-phosphate catabolic process"/>
    <property type="evidence" value="ECO:0007669"/>
    <property type="project" value="TreeGrafter"/>
</dbReference>
<protein>
    <submittedName>
        <fullName evidence="8">Glycerol-3-phosphate dehydrogenase/oxidase</fullName>
    </submittedName>
</protein>
<dbReference type="GO" id="GO:0004368">
    <property type="term" value="F:glycerol-3-phosphate dehydrogenase (quinone) activity"/>
    <property type="evidence" value="ECO:0007669"/>
    <property type="project" value="InterPro"/>
</dbReference>
<proteinExistence type="inferred from homology"/>
<comment type="cofactor">
    <cofactor evidence="1">
        <name>FAD</name>
        <dbReference type="ChEBI" id="CHEBI:57692"/>
    </cofactor>
</comment>
<dbReference type="InterPro" id="IPR036188">
    <property type="entry name" value="FAD/NAD-bd_sf"/>
</dbReference>
<dbReference type="Gene3D" id="1.10.8.870">
    <property type="entry name" value="Alpha-glycerophosphate oxidase, cap domain"/>
    <property type="match status" value="1"/>
</dbReference>
<dbReference type="SUPFAM" id="SSF51905">
    <property type="entry name" value="FAD/NAD(P)-binding domain"/>
    <property type="match status" value="1"/>
</dbReference>
<feature type="domain" description="FAD dependent oxidoreductase" evidence="6">
    <location>
        <begin position="13"/>
        <end position="388"/>
    </location>
</feature>
<evidence type="ECO:0000256" key="3">
    <source>
        <dbReference type="ARBA" id="ARBA00022630"/>
    </source>
</evidence>
<dbReference type="Gene3D" id="3.50.50.60">
    <property type="entry name" value="FAD/NAD(P)-binding domain"/>
    <property type="match status" value="1"/>
</dbReference>
<keyword evidence="5" id="KW-0560">Oxidoreductase</keyword>
<dbReference type="RefSeq" id="WP_264326152.1">
    <property type="nucleotide sequence ID" value="NZ_JADEXQ010000059.1"/>
</dbReference>
<dbReference type="Proteomes" id="UP000625316">
    <property type="component" value="Unassembled WGS sequence"/>
</dbReference>
<dbReference type="InterPro" id="IPR031656">
    <property type="entry name" value="DAO_C"/>
</dbReference>